<protein>
    <recommendedName>
        <fullName evidence="3">VWFA domain-containing protein</fullName>
    </recommendedName>
</protein>
<keyword evidence="2" id="KW-0812">Transmembrane</keyword>
<dbReference type="PANTHER" id="PTHR45737:SF6">
    <property type="entry name" value="VON WILLEBRAND FACTOR A DOMAIN-CONTAINING PROTEIN 5A"/>
    <property type="match status" value="1"/>
</dbReference>
<feature type="transmembrane region" description="Helical" evidence="2">
    <location>
        <begin position="27"/>
        <end position="49"/>
    </location>
</feature>
<organism evidence="4 5">
    <name type="scientific">Thermogutta terrifontis</name>
    <dbReference type="NCBI Taxonomy" id="1331910"/>
    <lineage>
        <taxon>Bacteria</taxon>
        <taxon>Pseudomonadati</taxon>
        <taxon>Planctomycetota</taxon>
        <taxon>Planctomycetia</taxon>
        <taxon>Pirellulales</taxon>
        <taxon>Thermoguttaceae</taxon>
        <taxon>Thermogutta</taxon>
    </lineage>
</organism>
<feature type="region of interest" description="Disordered" evidence="1">
    <location>
        <begin position="132"/>
        <end position="165"/>
    </location>
</feature>
<keyword evidence="5" id="KW-1185">Reference proteome</keyword>
<dbReference type="PROSITE" id="PS50234">
    <property type="entry name" value="VWFA"/>
    <property type="match status" value="1"/>
</dbReference>
<proteinExistence type="predicted"/>
<dbReference type="AlphaFoldDB" id="A0A286RJS3"/>
<gene>
    <name evidence="4" type="ORF">THTE_3609</name>
</gene>
<dbReference type="SMART" id="SM00327">
    <property type="entry name" value="VWA"/>
    <property type="match status" value="1"/>
</dbReference>
<name>A0A286RJS3_9BACT</name>
<dbReference type="EMBL" id="CP018477">
    <property type="protein sequence ID" value="ASV76210.1"/>
    <property type="molecule type" value="Genomic_DNA"/>
</dbReference>
<evidence type="ECO:0000313" key="4">
    <source>
        <dbReference type="EMBL" id="ASV76210.1"/>
    </source>
</evidence>
<dbReference type="PANTHER" id="PTHR45737">
    <property type="entry name" value="VON WILLEBRAND FACTOR A DOMAIN-CONTAINING PROTEIN 5A"/>
    <property type="match status" value="1"/>
</dbReference>
<feature type="domain" description="VWFA" evidence="3">
    <location>
        <begin position="176"/>
        <end position="335"/>
    </location>
</feature>
<dbReference type="KEGG" id="ttf:THTE_3609"/>
<reference evidence="4 5" key="1">
    <citation type="journal article" name="Front. Microbiol.">
        <title>Sugar Metabolism of the First Thermophilic Planctomycete Thermogutta terrifontis: Comparative Genomic and Transcriptomic Approaches.</title>
        <authorList>
            <person name="Elcheninov A.G."/>
            <person name="Menzel P."/>
            <person name="Gudbergsdottir S.R."/>
            <person name="Slesarev A.I."/>
            <person name="Kadnikov V.V."/>
            <person name="Krogh A."/>
            <person name="Bonch-Osmolovskaya E.A."/>
            <person name="Peng X."/>
            <person name="Kublanov I.V."/>
        </authorList>
    </citation>
    <scope>NUCLEOTIDE SEQUENCE [LARGE SCALE GENOMIC DNA]</scope>
    <source>
        <strain evidence="4 5">R1</strain>
    </source>
</reference>
<keyword evidence="2" id="KW-0472">Membrane</keyword>
<evidence type="ECO:0000313" key="5">
    <source>
        <dbReference type="Proteomes" id="UP000215086"/>
    </source>
</evidence>
<accession>A0A286RJS3</accession>
<evidence type="ECO:0000259" key="3">
    <source>
        <dbReference type="PROSITE" id="PS50234"/>
    </source>
</evidence>
<dbReference type="Proteomes" id="UP000215086">
    <property type="component" value="Chromosome"/>
</dbReference>
<evidence type="ECO:0000256" key="1">
    <source>
        <dbReference type="SAM" id="MobiDB-lite"/>
    </source>
</evidence>
<dbReference type="RefSeq" id="WP_095416049.1">
    <property type="nucleotide sequence ID" value="NZ_CP018477.1"/>
</dbReference>
<feature type="compositionally biased region" description="Gly residues" evidence="1">
    <location>
        <begin position="140"/>
        <end position="157"/>
    </location>
</feature>
<sequence>MFTHSPGAAEESETLKFREGKQGNPRFWYSFAISTAFHAILFALLFLWFRPSATHGLTEESVREVGIALKYQDGPRDYYVDESGQIGQDQAAEGGSEAGSGRPTLEEILPSVQEVATAEVLPRKGFQILGPSSLPETGAGQAGGEGGLFAGGGGFGRQPGPPGTASLFGIRSPGYKFVYVFDRSGSMGGSGRTALSFAKRELVASIQSLDKTQQFEIIFYNERPTLFNPSGQPGRLAFATDENKARAIRFIQSITAGGGTQHDAALLAAIQLRPDVIFFLTDADEPRLSEAKLAQIHRWANGIVIHAVEFGTGPESTSDNFLKRIARQNGGQYVYIDITQAIR</sequence>
<evidence type="ECO:0000256" key="2">
    <source>
        <dbReference type="SAM" id="Phobius"/>
    </source>
</evidence>
<dbReference type="OrthoDB" id="272806at2"/>
<dbReference type="InterPro" id="IPR002035">
    <property type="entry name" value="VWF_A"/>
</dbReference>
<dbReference type="Gene3D" id="3.40.50.410">
    <property type="entry name" value="von Willebrand factor, type A domain"/>
    <property type="match status" value="1"/>
</dbReference>
<dbReference type="Pfam" id="PF13519">
    <property type="entry name" value="VWA_2"/>
    <property type="match status" value="1"/>
</dbReference>
<dbReference type="SUPFAM" id="SSF53300">
    <property type="entry name" value="vWA-like"/>
    <property type="match status" value="1"/>
</dbReference>
<keyword evidence="2" id="KW-1133">Transmembrane helix</keyword>
<dbReference type="InterPro" id="IPR036465">
    <property type="entry name" value="vWFA_dom_sf"/>
</dbReference>